<evidence type="ECO:0000313" key="16">
    <source>
        <dbReference type="Proteomes" id="UP000583929"/>
    </source>
</evidence>
<accession>A0A7J6GCW6</accession>
<evidence type="ECO:0000256" key="10">
    <source>
        <dbReference type="SAM" id="Coils"/>
    </source>
</evidence>
<comment type="subunit">
    <text evidence="2">Homotrimer.</text>
</comment>
<dbReference type="GO" id="GO:0005634">
    <property type="term" value="C:nucleus"/>
    <property type="evidence" value="ECO:0007669"/>
    <property type="project" value="UniProtKB-SubCell"/>
</dbReference>
<dbReference type="GO" id="GO:0000978">
    <property type="term" value="F:RNA polymerase II cis-regulatory region sequence-specific DNA binding"/>
    <property type="evidence" value="ECO:0007669"/>
    <property type="project" value="TreeGrafter"/>
</dbReference>
<dbReference type="PANTHER" id="PTHR10015">
    <property type="entry name" value="HEAT SHOCK TRANSCRIPTION FACTOR"/>
    <property type="match status" value="1"/>
</dbReference>
<proteinExistence type="inferred from homology"/>
<organism evidence="13 15">
    <name type="scientific">Cannabis sativa</name>
    <name type="common">Hemp</name>
    <name type="synonym">Marijuana</name>
    <dbReference type="NCBI Taxonomy" id="3483"/>
    <lineage>
        <taxon>Eukaryota</taxon>
        <taxon>Viridiplantae</taxon>
        <taxon>Streptophyta</taxon>
        <taxon>Embryophyta</taxon>
        <taxon>Tracheophyta</taxon>
        <taxon>Spermatophyta</taxon>
        <taxon>Magnoliopsida</taxon>
        <taxon>eudicotyledons</taxon>
        <taxon>Gunneridae</taxon>
        <taxon>Pentapetalae</taxon>
        <taxon>rosids</taxon>
        <taxon>fabids</taxon>
        <taxon>Rosales</taxon>
        <taxon>Cannabaceae</taxon>
        <taxon>Cannabis</taxon>
    </lineage>
</organism>
<evidence type="ECO:0000256" key="6">
    <source>
        <dbReference type="ARBA" id="ARBA00023125"/>
    </source>
</evidence>
<sequence length="333" mass="37187">KIKGSYGLSLVVPNSNPGNHHKRRRFGSPWKPKKMAQRSVPAPFLTKTYQLVDDPITDDVISWNENGTAFVVWKTADFARDLLPKYFKHNNFSSFVRQLNTYGFRKVVPDKWEFANENFRRGQKELLSEIRRRKTLATTSTPAQVSPEGKSTGEGSLSPSNSGEDLGSTSSSSPDSKSPGSVETAAIAMTQFADLSGENEKLKKDNEVLSSELAQTKKQCDELIAFLTEYMKVEPDQINRIMRQGIFRSMKGGKDCDDAENEAEESSEEEEEENGENEDGLKLFGVWVKAKENKKRNRNEGAGFTGGPPHPKEMKGVDFHAPPLIMKSSKVCN</sequence>
<evidence type="ECO:0000313" key="13">
    <source>
        <dbReference type="EMBL" id="KAF4380796.1"/>
    </source>
</evidence>
<name>A0A7J6GCW6_CANSA</name>
<comment type="similarity">
    <text evidence="9">Belongs to the HSF family.</text>
</comment>
<feature type="non-terminal residue" evidence="13">
    <location>
        <position position="333"/>
    </location>
</feature>
<dbReference type="GO" id="GO:0003700">
    <property type="term" value="F:DNA-binding transcription factor activity"/>
    <property type="evidence" value="ECO:0007669"/>
    <property type="project" value="InterPro"/>
</dbReference>
<feature type="compositionally biased region" description="Low complexity" evidence="11">
    <location>
        <begin position="160"/>
        <end position="181"/>
    </location>
</feature>
<evidence type="ECO:0000256" key="9">
    <source>
        <dbReference type="RuleBase" id="RU004020"/>
    </source>
</evidence>
<dbReference type="Gene3D" id="1.10.10.10">
    <property type="entry name" value="Winged helix-like DNA-binding domain superfamily/Winged helix DNA-binding domain"/>
    <property type="match status" value="1"/>
</dbReference>
<feature type="region of interest" description="Disordered" evidence="11">
    <location>
        <begin position="250"/>
        <end position="282"/>
    </location>
</feature>
<dbReference type="Pfam" id="PF00447">
    <property type="entry name" value="HSF_DNA-bind"/>
    <property type="match status" value="1"/>
</dbReference>
<dbReference type="EMBL" id="JAATIP010000064">
    <property type="protein sequence ID" value="KAF4380796.1"/>
    <property type="molecule type" value="Genomic_DNA"/>
</dbReference>
<keyword evidence="6" id="KW-0238">DNA-binding</keyword>
<comment type="caution">
    <text evidence="13">The sequence shown here is derived from an EMBL/GenBank/DDBJ whole genome shotgun (WGS) entry which is preliminary data.</text>
</comment>
<keyword evidence="8" id="KW-0539">Nucleus</keyword>
<feature type="domain" description="HSF-type DNA-binding" evidence="12">
    <location>
        <begin position="83"/>
        <end position="107"/>
    </location>
</feature>
<dbReference type="GO" id="GO:0006357">
    <property type="term" value="P:regulation of transcription by RNA polymerase II"/>
    <property type="evidence" value="ECO:0007669"/>
    <property type="project" value="TreeGrafter"/>
</dbReference>
<evidence type="ECO:0000313" key="14">
    <source>
        <dbReference type="EMBL" id="KAF4401918.1"/>
    </source>
</evidence>
<keyword evidence="7" id="KW-0804">Transcription</keyword>
<feature type="coiled-coil region" evidence="10">
    <location>
        <begin position="192"/>
        <end position="219"/>
    </location>
</feature>
<keyword evidence="10" id="KW-0175">Coiled coil</keyword>
<dbReference type="InterPro" id="IPR036388">
    <property type="entry name" value="WH-like_DNA-bd_sf"/>
</dbReference>
<gene>
    <name evidence="13" type="ORF">F8388_017150</name>
    <name evidence="14" type="ORF">G4B88_017430</name>
</gene>
<evidence type="ECO:0000256" key="11">
    <source>
        <dbReference type="SAM" id="MobiDB-lite"/>
    </source>
</evidence>
<feature type="region of interest" description="Disordered" evidence="11">
    <location>
        <begin position="131"/>
        <end position="182"/>
    </location>
</feature>
<dbReference type="PRINTS" id="PR00056">
    <property type="entry name" value="HSFDOMAIN"/>
</dbReference>
<evidence type="ECO:0000313" key="15">
    <source>
        <dbReference type="Proteomes" id="UP000525078"/>
    </source>
</evidence>
<evidence type="ECO:0000256" key="7">
    <source>
        <dbReference type="ARBA" id="ARBA00023163"/>
    </source>
</evidence>
<keyword evidence="5" id="KW-0346">Stress response</keyword>
<keyword evidence="3" id="KW-0597">Phosphoprotein</keyword>
<feature type="compositionally biased region" description="Acidic residues" evidence="11">
    <location>
        <begin position="257"/>
        <end position="278"/>
    </location>
</feature>
<dbReference type="SUPFAM" id="SSF46785">
    <property type="entry name" value="Winged helix' DNA-binding domain"/>
    <property type="match status" value="1"/>
</dbReference>
<dbReference type="FunFam" id="1.10.10.10:FF:000037">
    <property type="entry name" value="Heat stress transcription factor B-4"/>
    <property type="match status" value="1"/>
</dbReference>
<keyword evidence="4" id="KW-0805">Transcription regulation</keyword>
<evidence type="ECO:0000259" key="12">
    <source>
        <dbReference type="PROSITE" id="PS00434"/>
    </source>
</evidence>
<dbReference type="Proteomes" id="UP000525078">
    <property type="component" value="Unassembled WGS sequence"/>
</dbReference>
<dbReference type="PROSITE" id="PS00434">
    <property type="entry name" value="HSF_DOMAIN"/>
    <property type="match status" value="1"/>
</dbReference>
<evidence type="ECO:0000256" key="8">
    <source>
        <dbReference type="ARBA" id="ARBA00023242"/>
    </source>
</evidence>
<feature type="region of interest" description="Disordered" evidence="11">
    <location>
        <begin position="294"/>
        <end position="333"/>
    </location>
</feature>
<protein>
    <recommendedName>
        <fullName evidence="12">HSF-type DNA-binding domain-containing protein</fullName>
    </recommendedName>
</protein>
<dbReference type="AlphaFoldDB" id="A0A7J6GCW6"/>
<evidence type="ECO:0000256" key="1">
    <source>
        <dbReference type="ARBA" id="ARBA00004123"/>
    </source>
</evidence>
<reference evidence="15 16" key="1">
    <citation type="journal article" date="2020" name="bioRxiv">
        <title>Sequence and annotation of 42 cannabis genomes reveals extensive copy number variation in cannabinoid synthesis and pathogen resistance genes.</title>
        <authorList>
            <person name="Mckernan K.J."/>
            <person name="Helbert Y."/>
            <person name="Kane L.T."/>
            <person name="Ebling H."/>
            <person name="Zhang L."/>
            <person name="Liu B."/>
            <person name="Eaton Z."/>
            <person name="Mclaughlin S."/>
            <person name="Kingan S."/>
            <person name="Baybayan P."/>
            <person name="Concepcion G."/>
            <person name="Jordan M."/>
            <person name="Riva A."/>
            <person name="Barbazuk W."/>
            <person name="Harkins T."/>
        </authorList>
    </citation>
    <scope>NUCLEOTIDE SEQUENCE [LARGE SCALE GENOMIC DNA]</scope>
    <source>
        <strain evidence="15 16">cv. Jamaican Lion 4</strain>
        <strain evidence="14">Father</strain>
        <strain evidence="13">Mother</strain>
        <tissue evidence="13">Leaf</tissue>
    </source>
</reference>
<comment type="subcellular location">
    <subcellularLocation>
        <location evidence="1">Nucleus</location>
    </subcellularLocation>
</comment>
<evidence type="ECO:0000256" key="4">
    <source>
        <dbReference type="ARBA" id="ARBA00023015"/>
    </source>
</evidence>
<dbReference type="InterPro" id="IPR036390">
    <property type="entry name" value="WH_DNA-bd_sf"/>
</dbReference>
<dbReference type="Proteomes" id="UP000583929">
    <property type="component" value="Unassembled WGS sequence"/>
</dbReference>
<dbReference type="EMBL" id="JAATIQ010000009">
    <property type="protein sequence ID" value="KAF4401918.1"/>
    <property type="molecule type" value="Genomic_DNA"/>
</dbReference>
<evidence type="ECO:0000256" key="5">
    <source>
        <dbReference type="ARBA" id="ARBA00023016"/>
    </source>
</evidence>
<dbReference type="PANTHER" id="PTHR10015:SF329">
    <property type="entry name" value="HEAT STRESS TRANSCRIPTION FACTOR B-1"/>
    <property type="match status" value="1"/>
</dbReference>
<evidence type="ECO:0000256" key="2">
    <source>
        <dbReference type="ARBA" id="ARBA00011233"/>
    </source>
</evidence>
<dbReference type="InterPro" id="IPR000232">
    <property type="entry name" value="HSF_DNA-bd"/>
</dbReference>
<keyword evidence="16" id="KW-1185">Reference proteome</keyword>
<dbReference type="SMART" id="SM00415">
    <property type="entry name" value="HSF"/>
    <property type="match status" value="1"/>
</dbReference>
<evidence type="ECO:0000256" key="3">
    <source>
        <dbReference type="ARBA" id="ARBA00022553"/>
    </source>
</evidence>